<organism evidence="2 3">
    <name type="scientific">Mesorhizobium plurifarium</name>
    <dbReference type="NCBI Taxonomy" id="69974"/>
    <lineage>
        <taxon>Bacteria</taxon>
        <taxon>Pseudomonadati</taxon>
        <taxon>Pseudomonadota</taxon>
        <taxon>Alphaproteobacteria</taxon>
        <taxon>Hyphomicrobiales</taxon>
        <taxon>Phyllobacteriaceae</taxon>
        <taxon>Mesorhizobium</taxon>
    </lineage>
</organism>
<keyword evidence="3" id="KW-1185">Reference proteome</keyword>
<evidence type="ECO:0000259" key="1">
    <source>
        <dbReference type="Pfam" id="PF00082"/>
    </source>
</evidence>
<dbReference type="AlphaFoldDB" id="A0A090EIX4"/>
<dbReference type="InterPro" id="IPR036852">
    <property type="entry name" value="Peptidase_S8/S53_dom_sf"/>
</dbReference>
<feature type="domain" description="Peptidase S8/S53" evidence="1">
    <location>
        <begin position="232"/>
        <end position="573"/>
    </location>
</feature>
<accession>A0A090EIX4</accession>
<evidence type="ECO:0000313" key="3">
    <source>
        <dbReference type="Proteomes" id="UP000045285"/>
    </source>
</evidence>
<evidence type="ECO:0000313" key="2">
    <source>
        <dbReference type="EMBL" id="CDX28401.1"/>
    </source>
</evidence>
<proteinExistence type="predicted"/>
<dbReference type="SUPFAM" id="SSF52743">
    <property type="entry name" value="Subtilisin-like"/>
    <property type="match status" value="1"/>
</dbReference>
<name>A0A090EIX4_MESPL</name>
<sequence length="797" mass="88475">MLLDQLRAAFQEVAESPSPDERFERSAGAYYEVELRKGADAENLDKKNSGILSGAAKRDAETEKLTAVLFVPDESLPVLETILEDYRAGPLTARDKPQHKSYVEPIEGIRRARLLSFWTDNPVALPDDPQAQIWWEVWCTRGFEGEVLEVLAQLECQIADDDYRLTFPETIVVPVFARRTDIEVALFACRGITELRRGSDTPSFFMEEERENQHDWASDLAERVAWPGADAPRVCLLDTGVNRAHVLIEPALAEADLLTANPDWVPTDNQVDSHGTEMAGLALHGDLFAALQDQGERPLRHRLESVRIMPADGFPPNEPARLGTITSTAIALAEIQNPDSDRIFCMAITNEEVSGERGTSWSASVDRAAIGRMEGDDANSPRRLFFISAGNVPAVMNFADLQPFENYPIEDPAQAWNALTVGGYTQKQIIDDDGLDGYQPMAPMGELSPYSRNSLAWVQGKTPVKPEIVMEAGNRARSVNGQSLVSCPSLELLTTGSEADRLPIVNFAATSAATALASRLAARLKADHPNYWPETIRALMVHSAEWTEPMWQRLQATDSLREKQRLARCFGYGVPSYERATASATDHLALVAQQVIQPYRRKITIEDGVKTYSKGFNECHYYPLPWPKEILEQYADQDFILKVTLSYFIEPNPGRAAAIDPQKYQSFGLRFDLKRPQESEIRFRAGINAEEKLPLGLATAARPNDSGWQFGPSSISAGSIHCDQWIGSGARLASRDLICVKPVGGWWKERGNKAVLEQQARYALVVTLASPDVEIDLYTPIAAEITPKIPVEIELTN</sequence>
<reference evidence="3" key="1">
    <citation type="submission" date="2014-08" db="EMBL/GenBank/DDBJ databases">
        <authorList>
            <person name="Moulin L."/>
        </authorList>
    </citation>
    <scope>NUCLEOTIDE SEQUENCE [LARGE SCALE GENOMIC DNA]</scope>
</reference>
<dbReference type="Pfam" id="PF00082">
    <property type="entry name" value="Peptidase_S8"/>
    <property type="match status" value="1"/>
</dbReference>
<dbReference type="Gene3D" id="3.40.50.200">
    <property type="entry name" value="Peptidase S8/S53 domain"/>
    <property type="match status" value="1"/>
</dbReference>
<dbReference type="InterPro" id="IPR000209">
    <property type="entry name" value="Peptidase_S8/S53_dom"/>
</dbReference>
<protein>
    <submittedName>
        <fullName evidence="2">Y4BN</fullName>
    </submittedName>
</protein>
<dbReference type="GO" id="GO:0004252">
    <property type="term" value="F:serine-type endopeptidase activity"/>
    <property type="evidence" value="ECO:0007669"/>
    <property type="project" value="InterPro"/>
</dbReference>
<dbReference type="CDD" id="cd04847">
    <property type="entry name" value="Peptidases_S8_Subtilisin_like_2"/>
    <property type="match status" value="1"/>
</dbReference>
<dbReference type="InterPro" id="IPR034074">
    <property type="entry name" value="Y4bN_pept_dom"/>
</dbReference>
<dbReference type="Proteomes" id="UP000045285">
    <property type="component" value="Unassembled WGS sequence"/>
</dbReference>
<dbReference type="GO" id="GO:0006508">
    <property type="term" value="P:proteolysis"/>
    <property type="evidence" value="ECO:0007669"/>
    <property type="project" value="InterPro"/>
</dbReference>
<gene>
    <name evidence="2" type="ORF">MPL3356_80254</name>
</gene>
<dbReference type="EMBL" id="CCMZ01000075">
    <property type="protein sequence ID" value="CDX28401.1"/>
    <property type="molecule type" value="Genomic_DNA"/>
</dbReference>